<gene>
    <name evidence="2" type="ORF">C6Y53_13930</name>
</gene>
<keyword evidence="3" id="KW-1185">Reference proteome</keyword>
<dbReference type="Proteomes" id="UP000237655">
    <property type="component" value="Chromosome"/>
</dbReference>
<dbReference type="Pfam" id="PF00535">
    <property type="entry name" value="Glycos_transf_2"/>
    <property type="match status" value="1"/>
</dbReference>
<feature type="domain" description="Glycosyltransferase 2-like" evidence="1">
    <location>
        <begin position="398"/>
        <end position="499"/>
    </location>
</feature>
<dbReference type="KEGG" id="thas:C6Y53_13930"/>
<keyword evidence="2" id="KW-0808">Transferase</keyword>
<dbReference type="InterPro" id="IPR029044">
    <property type="entry name" value="Nucleotide-diphossugar_trans"/>
</dbReference>
<evidence type="ECO:0000259" key="1">
    <source>
        <dbReference type="Pfam" id="PF00535"/>
    </source>
</evidence>
<dbReference type="InterPro" id="IPR050834">
    <property type="entry name" value="Glycosyltransf_2"/>
</dbReference>
<dbReference type="GO" id="GO:0016740">
    <property type="term" value="F:transferase activity"/>
    <property type="evidence" value="ECO:0007669"/>
    <property type="project" value="UniProtKB-KW"/>
</dbReference>
<dbReference type="EMBL" id="CP027665">
    <property type="protein sequence ID" value="AVO38682.1"/>
    <property type="molecule type" value="Genomic_DNA"/>
</dbReference>
<evidence type="ECO:0000313" key="3">
    <source>
        <dbReference type="Proteomes" id="UP000237655"/>
    </source>
</evidence>
<protein>
    <submittedName>
        <fullName evidence="2">Glycosyltransferase family 2 protein</fullName>
    </submittedName>
</protein>
<reference evidence="3" key="1">
    <citation type="submission" date="2018-03" db="EMBL/GenBank/DDBJ databases">
        <title>Genomic analysis of the strain SH-1 isolated from shrimp intestine.</title>
        <authorList>
            <person name="Kim Y.-S."/>
            <person name="Kim S.-E."/>
            <person name="Kim K.-H."/>
        </authorList>
    </citation>
    <scope>NUCLEOTIDE SEQUENCE [LARGE SCALE GENOMIC DNA]</scope>
    <source>
        <strain evidence="3">SH-1</strain>
    </source>
</reference>
<accession>A0A2S0MS45</accession>
<dbReference type="AlphaFoldDB" id="A0A2S0MS45"/>
<proteinExistence type="predicted"/>
<name>A0A2S0MS45_9RHOB</name>
<dbReference type="Gene3D" id="3.90.550.10">
    <property type="entry name" value="Spore Coat Polysaccharide Biosynthesis Protein SpsA, Chain A"/>
    <property type="match status" value="1"/>
</dbReference>
<sequence length="621" mass="68865">MGETTSPGDVDLSRDWGHLLPGFARSQVDGPRALRGVLAWDAPITPTPLRQANWRSLDVAVIGSRRLLDGLRPLCSPIQLTRQNWRAVRDILRPVLVIVDAFTTSADGRWSLDDLSNSAPDDENSVAAILRGFKSAGVPTVFWNTFDVIYANRLADLARTCDVAVCSDGRHRSRVYGGHLPPACAPSVQSALAAPGRRSKEDRALINVAEPASLAVFDGWANLVRNRSELSFLDKLGPKGLAIVDSRYRIWANQKEALGELGSALLGCVTRPSLWSLMRKTNIRLASTTTLTTEHEILWDTLEAASCGTATALRGNRPKDLPKAMCHAYKSDQAIVDAVHALGDDPVEQLVQSQHAWRHAMETGTFAHRLDAIFNILGLEGGFAKRPLVTVLCATFRTEYIGHILSHFDAQTYPSKELVMVVNSSSLTEAKVREIVGPRKDVRISVVPAERVEAGSLNHGIAMAQGEYIVKMDDDDIYGPHYVSDMMHHALSHDLDLFGKTNRFFYFTEQDASYMRHAKSDCTMVAPNELMATHIGGASLSGRRDFFRRHPYREGNFSATDSHYYANLENHVADNRVAVLDDTGFLYRRRSASEHSWTVNNDKLMSEMSRFCDGILERILD</sequence>
<organism evidence="2 3">
    <name type="scientific">Pukyongiella litopenaei</name>
    <dbReference type="NCBI Taxonomy" id="2605946"/>
    <lineage>
        <taxon>Bacteria</taxon>
        <taxon>Pseudomonadati</taxon>
        <taxon>Pseudomonadota</taxon>
        <taxon>Alphaproteobacteria</taxon>
        <taxon>Rhodobacterales</taxon>
        <taxon>Paracoccaceae</taxon>
        <taxon>Pukyongiella</taxon>
    </lineage>
</organism>
<dbReference type="PANTHER" id="PTHR43685:SF11">
    <property type="entry name" value="GLYCOSYLTRANSFERASE TAGX-RELATED"/>
    <property type="match status" value="1"/>
</dbReference>
<dbReference type="CDD" id="cd00761">
    <property type="entry name" value="Glyco_tranf_GTA_type"/>
    <property type="match status" value="1"/>
</dbReference>
<dbReference type="SUPFAM" id="SSF53448">
    <property type="entry name" value="Nucleotide-diphospho-sugar transferases"/>
    <property type="match status" value="1"/>
</dbReference>
<dbReference type="PANTHER" id="PTHR43685">
    <property type="entry name" value="GLYCOSYLTRANSFERASE"/>
    <property type="match status" value="1"/>
</dbReference>
<evidence type="ECO:0000313" key="2">
    <source>
        <dbReference type="EMBL" id="AVO38682.1"/>
    </source>
</evidence>
<dbReference type="InterPro" id="IPR001173">
    <property type="entry name" value="Glyco_trans_2-like"/>
</dbReference>